<dbReference type="EMBL" id="CADCXU010028235">
    <property type="protein sequence ID" value="CAB0014889.1"/>
    <property type="molecule type" value="Genomic_DNA"/>
</dbReference>
<evidence type="ECO:0000313" key="3">
    <source>
        <dbReference type="Proteomes" id="UP000479000"/>
    </source>
</evidence>
<feature type="compositionally biased region" description="Basic residues" evidence="1">
    <location>
        <begin position="161"/>
        <end position="176"/>
    </location>
</feature>
<reference evidence="2 3" key="1">
    <citation type="submission" date="2020-02" db="EMBL/GenBank/DDBJ databases">
        <authorList>
            <person name="Ferguson B K."/>
        </authorList>
    </citation>
    <scope>NUCLEOTIDE SEQUENCE [LARGE SCALE GENOMIC DNA]</scope>
</reference>
<dbReference type="Proteomes" id="UP000479000">
    <property type="component" value="Unassembled WGS sequence"/>
</dbReference>
<accession>A0A6H5HAF4</accession>
<dbReference type="AlphaFoldDB" id="A0A6H5HAF4"/>
<evidence type="ECO:0000313" key="2">
    <source>
        <dbReference type="EMBL" id="CAB0014889.1"/>
    </source>
</evidence>
<evidence type="ECO:0008006" key="4">
    <source>
        <dbReference type="Google" id="ProtNLM"/>
    </source>
</evidence>
<dbReference type="Gene3D" id="3.40.30.10">
    <property type="entry name" value="Glutaredoxin"/>
    <property type="match status" value="1"/>
</dbReference>
<dbReference type="SUPFAM" id="SSF52833">
    <property type="entry name" value="Thioredoxin-like"/>
    <property type="match status" value="1"/>
</dbReference>
<dbReference type="OrthoDB" id="10257948at2759"/>
<dbReference type="InterPro" id="IPR036249">
    <property type="entry name" value="Thioredoxin-like_sf"/>
</dbReference>
<keyword evidence="3" id="KW-1185">Reference proteome</keyword>
<gene>
    <name evidence="2" type="ORF">NTEN_LOCUS19291</name>
</gene>
<proteinExistence type="predicted"/>
<name>A0A6H5HAF4_9HEMI</name>
<organism evidence="2 3">
    <name type="scientific">Nesidiocoris tenuis</name>
    <dbReference type="NCBI Taxonomy" id="355587"/>
    <lineage>
        <taxon>Eukaryota</taxon>
        <taxon>Metazoa</taxon>
        <taxon>Ecdysozoa</taxon>
        <taxon>Arthropoda</taxon>
        <taxon>Hexapoda</taxon>
        <taxon>Insecta</taxon>
        <taxon>Pterygota</taxon>
        <taxon>Neoptera</taxon>
        <taxon>Paraneoptera</taxon>
        <taxon>Hemiptera</taxon>
        <taxon>Heteroptera</taxon>
        <taxon>Panheteroptera</taxon>
        <taxon>Cimicomorpha</taxon>
        <taxon>Miridae</taxon>
        <taxon>Dicyphina</taxon>
        <taxon>Nesidiocoris</taxon>
    </lineage>
</organism>
<protein>
    <recommendedName>
        <fullName evidence="4">Thioredoxin domain-containing protein</fullName>
    </recommendedName>
</protein>
<sequence>MPKSKKLDNLSVSELETIRKERLAKMKKDNEEKKVWLENNRSFSIPQRNRKNVIAHFFKSDSPRSKIMDHHLKILAPQHLEAKFVKLDAEKAPFLTSRLNIRVIPTVLIVIDNVTKDKIVGFTDLGNCDDFSTEILKWRLAQSGSLKYEDDLFNPPEKTKQNQKTKYVIKTKKTIRSRQSDTSESDED</sequence>
<evidence type="ECO:0000256" key="1">
    <source>
        <dbReference type="SAM" id="MobiDB-lite"/>
    </source>
</evidence>
<dbReference type="PANTHER" id="PTHR21148">
    <property type="entry name" value="THIOREDOXIN DOMAIN-CONTAINING PROTEIN 9"/>
    <property type="match status" value="1"/>
</dbReference>
<feature type="region of interest" description="Disordered" evidence="1">
    <location>
        <begin position="151"/>
        <end position="188"/>
    </location>
</feature>